<dbReference type="VEuPathDB" id="AmoebaDB:EIN_487450"/>
<evidence type="ECO:0000256" key="5">
    <source>
        <dbReference type="SAM" id="SignalP"/>
    </source>
</evidence>
<keyword evidence="4" id="KW-1133">Transmembrane helix</keyword>
<dbReference type="Pfam" id="PF00069">
    <property type="entry name" value="Pkinase"/>
    <property type="match status" value="1"/>
</dbReference>
<dbReference type="OrthoDB" id="28272at2759"/>
<keyword evidence="4" id="KW-0472">Membrane</keyword>
<keyword evidence="7" id="KW-0808">Transferase</keyword>
<dbReference type="EMBL" id="KB206670">
    <property type="protein sequence ID" value="ELP89253.1"/>
    <property type="molecule type" value="Genomic_DNA"/>
</dbReference>
<sequence length="1712" mass="190343">MKHNAGHFLMKLVCLCVYVYAINNCKYDECNHCTAGLCDGCKAGSHKDNAFYYCYKCRRECKYCTAEDVCTECVDGYFLLDDSSNTKTCRKCPQSCTTCLSSSQCTSCKDGYYLQDGYCTKCVPNCQSCSSLVKCDVCERGYKNADGLCVSCSDVLCTSACQVGTYLSPEGKCERCDSRCMSCSTYSTCTSCYSGTYLTTSGTCVFCNSTTIGCTSCDTTGKCLDCERYYRLLGDASCSLCPKNYMTEGVDTCSNMDYPRNCISGYVDPYGYCEKCPANCHQCNTNNHACKNCKVGFYFSEASCLSCQLGCDYCNNKNVCTKCSEGYIRKGGYCYAQTTVDGCSYSEDVCLQCSDGYYLTPDHTCVKCNDCERCDNTKCHKCFIDSTPTVDIRNCEKCSTEISGCSICSQTERICTKCATGNVLVNSTYCGVCSLTKSHCTICSQTTNECVICDEGYTAVKGECIDFSTAVPNCLIGERGETKCLKCFPTYVLSPTRESCDKCETIENCLECNQTSFSCKKCRYMYGVNDSGLCELCTSKSVSNPTCTAVENGKCMYGLSPLDGYCHNCSEEIKGCAKCNNDNWSCEICSSLYVNRNGNCTLCDIEKCSKCNNKEDLCEICDDGYFLFNGKCQRMCTNDPSAFHVEIICVRMFTRYGLLSIYVPSAQPTYAKREILSQTLVIRVISIEGCLIGNRESDTCIQCIEGYGKNNSECVKCSIGCLSCFDNSEVCELCENSYVLQNKKCVKSVSVTCDTTNPIIGCESCSDNFRANYGLCESCQITNCMLCDNENCVFCADGYTWNESSTRCQLYQDIRCSFYTKGQCILASDGYFIFSSEYSPEVTLSSISNFKNSDGISLKGATEYASYYGVCPENCTTCIFDYTYKRAVCQSCTLGKYILKNGVCLPKDASCDISNQDGCIDCGEGFYIQNSECKKCEEIHPNCTSCNQTECDRCAEGYVLDNFKCVEVSNCVEISNSKCIRCASGFFLNGLVPICEACTINNCQQCLNTTICLRCVSQYILSSGKCYSTLLTSALNNVIPQQAFKRSVITNCLAESENGCLRCAHHYVLNKETGQCEACPEDCIKCYSPTECFRCALGYSVLQGNCTIPQLLGCSINRNGKCLVCGSGFIMTTSQECEACGIGCSSCATTSSNCLSCSENYYLINSTCISTSLLPNCITSSKFGCEVCESGYFLSIELLCKKCDIGCSSCTSMNTCESCADNYLLKNGVCLSIEQSNLCIKASSGVCISCVDGYTLQNTECIKKVKIGLIVGLVLLAVFLLIVIIAIIVVINIVMMVLKKRKGIEGVTVFKMDMSNIMFSQLEKTNICVNKRVLRFNEDNEFIAVCETTRELLCIGNQGKSAIKLQLSTVDDERYEVDITPNLCILKEGEACEFDIQLRPLCTSKINMVIKLVYIDLKRGEEKSYELKVETQTVITSKLDYEELIIEKKIGEGSFGIVYKGTFRNHLVAIKKLKNEEMNEEAIDEFEREIQMLDKFRSEYIVHFYGAVFIPKKICMVTEYATYGSIEDVVDQKIHLSDKLKLKFLWDASKGILYLHENGIIHRDIKPANILVISLDHNEKVIAKLTDFGSSRNVNMMMTNMTFTKGIGTPVYMAPEILNQDYYKTPADIFSFAITILEIMKGYEVYEKNTFVFPWNIAEFVSRGLRPSQPENVKNNVFDIVTNMWKQVPNQRWTIERVESELHTCYNETKSE</sequence>
<evidence type="ECO:0000256" key="3">
    <source>
        <dbReference type="PROSITE-ProRule" id="PRU10141"/>
    </source>
</evidence>
<reference evidence="7 8" key="1">
    <citation type="submission" date="2012-10" db="EMBL/GenBank/DDBJ databases">
        <authorList>
            <person name="Zafar N."/>
            <person name="Inman J."/>
            <person name="Hall N."/>
            <person name="Lorenzi H."/>
            <person name="Caler E."/>
        </authorList>
    </citation>
    <scope>NUCLEOTIDE SEQUENCE [LARGE SCALE GENOMIC DNA]</scope>
    <source>
        <strain evidence="7 8">IP1</strain>
    </source>
</reference>
<dbReference type="PROSITE" id="PS50011">
    <property type="entry name" value="PROTEIN_KINASE_DOM"/>
    <property type="match status" value="1"/>
</dbReference>
<accession>A0A0A1UAS6</accession>
<feature type="chain" id="PRO_5001980731" evidence="5">
    <location>
        <begin position="22"/>
        <end position="1712"/>
    </location>
</feature>
<dbReference type="InterPro" id="IPR009030">
    <property type="entry name" value="Growth_fac_rcpt_cys_sf"/>
</dbReference>
<dbReference type="PANTHER" id="PTHR45756:SF1">
    <property type="entry name" value="PROTEIN KINASE DOMAIN CONTAINING PROTEIN"/>
    <property type="match status" value="1"/>
</dbReference>
<dbReference type="Proteomes" id="UP000014680">
    <property type="component" value="Unassembled WGS sequence"/>
</dbReference>
<dbReference type="InterPro" id="IPR000742">
    <property type="entry name" value="EGF"/>
</dbReference>
<dbReference type="SMART" id="SM00261">
    <property type="entry name" value="FU"/>
    <property type="match status" value="14"/>
</dbReference>
<evidence type="ECO:0000313" key="8">
    <source>
        <dbReference type="Proteomes" id="UP000014680"/>
    </source>
</evidence>
<dbReference type="SMART" id="SM00181">
    <property type="entry name" value="EGF"/>
    <property type="match status" value="17"/>
</dbReference>
<dbReference type="KEGG" id="eiv:EIN_487450"/>
<name>A0A0A1UAS6_ENTIV</name>
<dbReference type="PROSITE" id="PS00108">
    <property type="entry name" value="PROTEIN_KINASE_ST"/>
    <property type="match status" value="1"/>
</dbReference>
<keyword evidence="1 3" id="KW-0547">Nucleotide-binding</keyword>
<organism evidence="7 8">
    <name type="scientific">Entamoeba invadens IP1</name>
    <dbReference type="NCBI Taxonomy" id="370355"/>
    <lineage>
        <taxon>Eukaryota</taxon>
        <taxon>Amoebozoa</taxon>
        <taxon>Evosea</taxon>
        <taxon>Archamoebae</taxon>
        <taxon>Mastigamoebida</taxon>
        <taxon>Entamoebidae</taxon>
        <taxon>Entamoeba</taxon>
    </lineage>
</organism>
<feature type="domain" description="Protein kinase" evidence="6">
    <location>
        <begin position="1444"/>
        <end position="1706"/>
    </location>
</feature>
<dbReference type="PROSITE" id="PS00107">
    <property type="entry name" value="PROTEIN_KINASE_ATP"/>
    <property type="match status" value="1"/>
</dbReference>
<dbReference type="SUPFAM" id="SSF56112">
    <property type="entry name" value="Protein kinase-like (PK-like)"/>
    <property type="match status" value="1"/>
</dbReference>
<keyword evidence="8" id="KW-1185">Reference proteome</keyword>
<dbReference type="PANTHER" id="PTHR45756">
    <property type="entry name" value="PALMITOYLTRANSFERASE"/>
    <property type="match status" value="1"/>
</dbReference>
<evidence type="ECO:0000259" key="6">
    <source>
        <dbReference type="PROSITE" id="PS50011"/>
    </source>
</evidence>
<evidence type="ECO:0000256" key="1">
    <source>
        <dbReference type="ARBA" id="ARBA00022741"/>
    </source>
</evidence>
<feature type="binding site" evidence="3">
    <location>
        <position position="1472"/>
    </location>
    <ligand>
        <name>ATP</name>
        <dbReference type="ChEBI" id="CHEBI:30616"/>
    </ligand>
</feature>
<feature type="signal peptide" evidence="5">
    <location>
        <begin position="1"/>
        <end position="21"/>
    </location>
</feature>
<dbReference type="GO" id="GO:0004715">
    <property type="term" value="F:non-membrane spanning protein tyrosine kinase activity"/>
    <property type="evidence" value="ECO:0007669"/>
    <property type="project" value="UniProtKB-EC"/>
</dbReference>
<dbReference type="Gene3D" id="1.10.510.10">
    <property type="entry name" value="Transferase(Phosphotransferase) domain 1"/>
    <property type="match status" value="1"/>
</dbReference>
<keyword evidence="4" id="KW-0812">Transmembrane</keyword>
<dbReference type="Gene3D" id="2.10.220.10">
    <property type="entry name" value="Hormone Receptor, Insulin-like Growth Factor Receptor 1, Chain A, domain 2"/>
    <property type="match status" value="6"/>
</dbReference>
<dbReference type="InterPro" id="IPR053215">
    <property type="entry name" value="TKL_Ser/Thr_kinase"/>
</dbReference>
<keyword evidence="5" id="KW-0732">Signal</keyword>
<dbReference type="GeneID" id="14888161"/>
<dbReference type="SMART" id="SM00220">
    <property type="entry name" value="S_TKc"/>
    <property type="match status" value="1"/>
</dbReference>
<dbReference type="EC" id="2.7.10.2" evidence="7"/>
<dbReference type="RefSeq" id="XP_004256024.1">
    <property type="nucleotide sequence ID" value="XM_004255976.1"/>
</dbReference>
<dbReference type="InterPro" id="IPR011009">
    <property type="entry name" value="Kinase-like_dom_sf"/>
</dbReference>
<dbReference type="InterPro" id="IPR017441">
    <property type="entry name" value="Protein_kinase_ATP_BS"/>
</dbReference>
<evidence type="ECO:0000256" key="4">
    <source>
        <dbReference type="SAM" id="Phobius"/>
    </source>
</evidence>
<evidence type="ECO:0000313" key="7">
    <source>
        <dbReference type="EMBL" id="ELP89253.1"/>
    </source>
</evidence>
<gene>
    <name evidence="7" type="ORF">EIN_487450</name>
</gene>
<protein>
    <submittedName>
        <fullName evidence="7">Protein serine/threonine kinase, putative</fullName>
        <ecNumber evidence="7">2.7.10.2</ecNumber>
    </submittedName>
</protein>
<keyword evidence="7" id="KW-0418">Kinase</keyword>
<dbReference type="Gene3D" id="3.30.200.20">
    <property type="entry name" value="Phosphorylase Kinase, domain 1"/>
    <property type="match status" value="1"/>
</dbReference>
<dbReference type="GO" id="GO:0005524">
    <property type="term" value="F:ATP binding"/>
    <property type="evidence" value="ECO:0007669"/>
    <property type="project" value="UniProtKB-UniRule"/>
</dbReference>
<dbReference type="InterPro" id="IPR006212">
    <property type="entry name" value="Furin_repeat"/>
</dbReference>
<dbReference type="SUPFAM" id="SSF57184">
    <property type="entry name" value="Growth factor receptor domain"/>
    <property type="match status" value="7"/>
</dbReference>
<proteinExistence type="predicted"/>
<feature type="transmembrane region" description="Helical" evidence="4">
    <location>
        <begin position="1267"/>
        <end position="1294"/>
    </location>
</feature>
<dbReference type="InterPro" id="IPR000719">
    <property type="entry name" value="Prot_kinase_dom"/>
</dbReference>
<dbReference type="InterPro" id="IPR008271">
    <property type="entry name" value="Ser/Thr_kinase_AS"/>
</dbReference>
<keyword evidence="2 3" id="KW-0067">ATP-binding</keyword>
<evidence type="ECO:0000256" key="2">
    <source>
        <dbReference type="ARBA" id="ARBA00022840"/>
    </source>
</evidence>